<name>F2JTC3_MARM1</name>
<dbReference type="InterPro" id="IPR010261">
    <property type="entry name" value="Tir_chaperone"/>
</dbReference>
<dbReference type="OrthoDB" id="7026419at2"/>
<dbReference type="GO" id="GO:0030254">
    <property type="term" value="P:protein secretion by the type III secretion system"/>
    <property type="evidence" value="ECO:0007669"/>
    <property type="project" value="InterPro"/>
</dbReference>
<organism evidence="1 2">
    <name type="scientific">Marinomonas mediterranea (strain ATCC 700492 / JCM 21426 / NBRC 103028 / MMB-1)</name>
    <dbReference type="NCBI Taxonomy" id="717774"/>
    <lineage>
        <taxon>Bacteria</taxon>
        <taxon>Pseudomonadati</taxon>
        <taxon>Pseudomonadota</taxon>
        <taxon>Gammaproteobacteria</taxon>
        <taxon>Oceanospirillales</taxon>
        <taxon>Oceanospirillaceae</taxon>
        <taxon>Marinomonas</taxon>
    </lineage>
</organism>
<protein>
    <submittedName>
        <fullName evidence="1">DspFAvrF family protein</fullName>
    </submittedName>
</protein>
<reference evidence="1 2" key="1">
    <citation type="journal article" date="2012" name="Stand. Genomic Sci.">
        <title>Complete genome sequence of the melanogenic marine bacterium Marinomonas mediterranea type strain (MMB-1(T)).</title>
        <authorList>
            <person name="Lucas-Elio P."/>
            <person name="Goodwin L."/>
            <person name="Woyke T."/>
            <person name="Pitluck S."/>
            <person name="Nolan M."/>
            <person name="Kyrpides N.C."/>
            <person name="Detter J.C."/>
            <person name="Copeland A."/>
            <person name="Teshima H."/>
            <person name="Bruce D."/>
            <person name="Detter C."/>
            <person name="Tapia R."/>
            <person name="Han S."/>
            <person name="Land M.L."/>
            <person name="Ivanova N."/>
            <person name="Mikhailova N."/>
            <person name="Johnston A.W."/>
            <person name="Sanchez-Amat A."/>
        </authorList>
    </citation>
    <scope>NUCLEOTIDE SEQUENCE [LARGE SCALE GENOMIC DNA]</scope>
    <source>
        <strain evidence="2">ATCC 700492 / JCM 21426 / NBRC 103028 / MMB-1</strain>
    </source>
</reference>
<dbReference type="RefSeq" id="WP_013660246.1">
    <property type="nucleotide sequence ID" value="NC_015276.1"/>
</dbReference>
<accession>F2JTC3</accession>
<dbReference type="HOGENOM" id="CLU_146709_0_0_6"/>
<dbReference type="SUPFAM" id="SSF69635">
    <property type="entry name" value="Type III secretory system chaperone-like"/>
    <property type="match status" value="1"/>
</dbReference>
<dbReference type="eggNOG" id="ENOG5032XHT">
    <property type="taxonomic scope" value="Bacteria"/>
</dbReference>
<dbReference type="KEGG" id="mme:Marme_1066"/>
<gene>
    <name evidence="1" type="ordered locus">Marme_1066</name>
</gene>
<evidence type="ECO:0000313" key="1">
    <source>
        <dbReference type="EMBL" id="ADZ90341.1"/>
    </source>
</evidence>
<dbReference type="Pfam" id="PF05932">
    <property type="entry name" value="CesT"/>
    <property type="match status" value="1"/>
</dbReference>
<dbReference type="Gene3D" id="3.30.1460.10">
    <property type="match status" value="1"/>
</dbReference>
<dbReference type="PATRIC" id="fig|717774.3.peg.1106"/>
<dbReference type="EMBL" id="CP002583">
    <property type="protein sequence ID" value="ADZ90341.1"/>
    <property type="molecule type" value="Genomic_DNA"/>
</dbReference>
<dbReference type="CDD" id="cd17024">
    <property type="entry name" value="T3SC_IA_DspF-like"/>
    <property type="match status" value="1"/>
</dbReference>
<proteinExistence type="predicted"/>
<dbReference type="STRING" id="717774.Marme_1066"/>
<dbReference type="AlphaFoldDB" id="F2JTC3"/>
<evidence type="ECO:0000313" key="2">
    <source>
        <dbReference type="Proteomes" id="UP000001062"/>
    </source>
</evidence>
<sequence length="145" mass="16454">MTPNEQKAHSLIKHFAQFINTPLELKDGVCALYDTKDQQSVVIEVPNESNCIILHCTLLQLNTKVSTDVLKALLLLNFEINAMQGCWLAIDESDQICLCNMMDIEKTDQEHFKNTLTAFIEQVNDVRSFILEILSMNTVNQSLPI</sequence>
<dbReference type="Proteomes" id="UP000001062">
    <property type="component" value="Chromosome"/>
</dbReference>
<keyword evidence="2" id="KW-1185">Reference proteome</keyword>